<dbReference type="EMBL" id="CAUYUJ010021027">
    <property type="protein sequence ID" value="CAK0902151.1"/>
    <property type="molecule type" value="Genomic_DNA"/>
</dbReference>
<evidence type="ECO:0000313" key="3">
    <source>
        <dbReference type="Proteomes" id="UP001189429"/>
    </source>
</evidence>
<protein>
    <submittedName>
        <fullName evidence="2">Uncharacterized protein</fullName>
    </submittedName>
</protein>
<name>A0ABN9XQM2_9DINO</name>
<gene>
    <name evidence="2" type="ORF">PCOR1329_LOCUS78847</name>
</gene>
<accession>A0ABN9XQM2</accession>
<keyword evidence="3" id="KW-1185">Reference proteome</keyword>
<reference evidence="2" key="1">
    <citation type="submission" date="2023-10" db="EMBL/GenBank/DDBJ databases">
        <authorList>
            <person name="Chen Y."/>
            <person name="Shah S."/>
            <person name="Dougan E. K."/>
            <person name="Thang M."/>
            <person name="Chan C."/>
        </authorList>
    </citation>
    <scope>NUCLEOTIDE SEQUENCE [LARGE SCALE GENOMIC DNA]</scope>
</reference>
<sequence>MGACSLVVKFSKPTALIDDRTDRRDVQKLREVLNVFLQDRYRAAVECHASERVLIRYYSSDGTPLLMNASWKRRLGPKTVRRKGKRCDEMLCERLYLKTYDYQGRRQCHVVVRDPVPLTAKKGGCALLACCEALAPSVRECFFFGPALNVYCWDRGCFSICSRLVWQAHSLRNSESTRASAYIDSLLDFVIAIPDLLHDANNALLWSLRQWVSAEGVCKDVWCAITAIGNAYDVIMLNLDGWIQAKILWTDAPATAEFCRELWACFELEDDVVEVLVNCRVLWRRGRLEARDQVQHVTGTIGDISGALVGAWRFVKFSESRWLGLATSGRPLVAAHLLGIGGLIEFARQGKDNAEYRIRIYSRFKEDARLLVSIASLSCGAAEAAANCLLQDGRLLRNYDIIQRAVEDNAAFVHGISYGIFEHVAAEMFGGDGVSFRSKVVLSTTIGAGFMSNRFFDKGSELPWSLCIGDPMENLEALAGKGEPSEPVSKQLHELWHLGYPKEILREVVEEFSDVEHTSLGVEQSHASAAQVLRHHPEMERDAVQCRAFLGAARAFLNPARVDLDLEKYRKKICTFKTKCTMTGRNLYLKECFAKAKQRNGNRRLAPDVRESIMTKHGTEYAKLSDEQRFRYEHQAQLISDDIGMEAHAQLQELRQSLSIAEMRAEESKAGQSSWSFDACKFSDEDKAVFDAMYQRDRRFTRAAVERMRTDACKAPPVPDVGAKLRMNAQPLPQSPPVVRPRWLAEVCQKREHFAAVCWAVQPPGQAAAYYHMFLYAYQNPQFMQVVCLARRAWDPAGPRGGDSPADRCDWMWDFSITNAYKAKGTKYQTSTCLYRECYPCRLWGGGVPRRFLRGLGVREYVMRAAELRRIRRPTLALFEWRFAALASLQSDQRFREDSSKHMATWDVDHVVVIDRLTLLGNRRAVSDAPAQPLRRFLASLPDPPRPAKAPDGSVQGGPVHTSARAKMVAENPWLLDVIDDAQPIRQKRKRDPRGEGPDAAECELEDAFGDDALEPEVLGAEFWQDLAEARALVAGGGGPDHFGLKPLGGEWTHAHLNVAHEAWQGRAASPLAKQFLEKYTLKGYMRFDVSLYTNEGALVCARYWVAGMSYFFDLWRGLGRCDAHAFTEAEIASFREPEEFTELTVSCTKPAAQKRFTMLRGLFPTGNGT</sequence>
<comment type="caution">
    <text evidence="2">The sequence shown here is derived from an EMBL/GenBank/DDBJ whole genome shotgun (WGS) entry which is preliminary data.</text>
</comment>
<evidence type="ECO:0000313" key="2">
    <source>
        <dbReference type="EMBL" id="CAK0902151.1"/>
    </source>
</evidence>
<feature type="region of interest" description="Disordered" evidence="1">
    <location>
        <begin position="937"/>
        <end position="962"/>
    </location>
</feature>
<dbReference type="Proteomes" id="UP001189429">
    <property type="component" value="Unassembled WGS sequence"/>
</dbReference>
<evidence type="ECO:0000256" key="1">
    <source>
        <dbReference type="SAM" id="MobiDB-lite"/>
    </source>
</evidence>
<organism evidence="2 3">
    <name type="scientific">Prorocentrum cordatum</name>
    <dbReference type="NCBI Taxonomy" id="2364126"/>
    <lineage>
        <taxon>Eukaryota</taxon>
        <taxon>Sar</taxon>
        <taxon>Alveolata</taxon>
        <taxon>Dinophyceae</taxon>
        <taxon>Prorocentrales</taxon>
        <taxon>Prorocentraceae</taxon>
        <taxon>Prorocentrum</taxon>
    </lineage>
</organism>
<proteinExistence type="predicted"/>